<evidence type="ECO:0000313" key="2">
    <source>
        <dbReference type="EMBL" id="EDW25251.1"/>
    </source>
</evidence>
<protein>
    <submittedName>
        <fullName evidence="2">GL15092</fullName>
    </submittedName>
</protein>
<keyword evidence="3" id="KW-1185">Reference proteome</keyword>
<evidence type="ECO:0000313" key="3">
    <source>
        <dbReference type="Proteomes" id="UP000008744"/>
    </source>
</evidence>
<dbReference type="EMBL" id="CH698575">
    <property type="protein sequence ID" value="EDW25251.1"/>
    <property type="molecule type" value="Genomic_DNA"/>
</dbReference>
<gene>
    <name evidence="2" type="primary">Dper\GL15092</name>
    <name evidence="2" type="ORF">Dper_GL15092</name>
</gene>
<dbReference type="Proteomes" id="UP000008744">
    <property type="component" value="Unassembled WGS sequence"/>
</dbReference>
<proteinExistence type="predicted"/>
<dbReference type="HOGENOM" id="CLU_2280297_0_0_1"/>
<feature type="region of interest" description="Disordered" evidence="1">
    <location>
        <begin position="77"/>
        <end position="102"/>
    </location>
</feature>
<reference evidence="2 3" key="1">
    <citation type="journal article" date="2007" name="Nature">
        <title>Evolution of genes and genomes on the Drosophila phylogeny.</title>
        <authorList>
            <consortium name="Drosophila 12 Genomes Consortium"/>
            <person name="Clark A.G."/>
            <person name="Eisen M.B."/>
            <person name="Smith D.R."/>
            <person name="Bergman C.M."/>
            <person name="Oliver B."/>
            <person name="Markow T.A."/>
            <person name="Kaufman T.C."/>
            <person name="Kellis M."/>
            <person name="Gelbart W."/>
            <person name="Iyer V.N."/>
            <person name="Pollard D.A."/>
            <person name="Sackton T.B."/>
            <person name="Larracuente A.M."/>
            <person name="Singh N.D."/>
            <person name="Abad J.P."/>
            <person name="Abt D.N."/>
            <person name="Adryan B."/>
            <person name="Aguade M."/>
            <person name="Akashi H."/>
            <person name="Anderson W.W."/>
            <person name="Aquadro C.F."/>
            <person name="Ardell D.H."/>
            <person name="Arguello R."/>
            <person name="Artieri C.G."/>
            <person name="Barbash D.A."/>
            <person name="Barker D."/>
            <person name="Barsanti P."/>
            <person name="Batterham P."/>
            <person name="Batzoglou S."/>
            <person name="Begun D."/>
            <person name="Bhutkar A."/>
            <person name="Blanco E."/>
            <person name="Bosak S.A."/>
            <person name="Bradley R.K."/>
            <person name="Brand A.D."/>
            <person name="Brent M.R."/>
            <person name="Brooks A.N."/>
            <person name="Brown R.H."/>
            <person name="Butlin R.K."/>
            <person name="Caggese C."/>
            <person name="Calvi B.R."/>
            <person name="Bernardo de Carvalho A."/>
            <person name="Caspi A."/>
            <person name="Castrezana S."/>
            <person name="Celniker S.E."/>
            <person name="Chang J.L."/>
            <person name="Chapple C."/>
            <person name="Chatterji S."/>
            <person name="Chinwalla A."/>
            <person name="Civetta A."/>
            <person name="Clifton S.W."/>
            <person name="Comeron J.M."/>
            <person name="Costello J.C."/>
            <person name="Coyne J.A."/>
            <person name="Daub J."/>
            <person name="David R.G."/>
            <person name="Delcher A.L."/>
            <person name="Delehaunty K."/>
            <person name="Do C.B."/>
            <person name="Ebling H."/>
            <person name="Edwards K."/>
            <person name="Eickbush T."/>
            <person name="Evans J.D."/>
            <person name="Filipski A."/>
            <person name="Findeiss S."/>
            <person name="Freyhult E."/>
            <person name="Fulton L."/>
            <person name="Fulton R."/>
            <person name="Garcia A.C."/>
            <person name="Gardiner A."/>
            <person name="Garfield D.A."/>
            <person name="Garvin B.E."/>
            <person name="Gibson G."/>
            <person name="Gilbert D."/>
            <person name="Gnerre S."/>
            <person name="Godfrey J."/>
            <person name="Good R."/>
            <person name="Gotea V."/>
            <person name="Gravely B."/>
            <person name="Greenberg A.J."/>
            <person name="Griffiths-Jones S."/>
            <person name="Gross S."/>
            <person name="Guigo R."/>
            <person name="Gustafson E.A."/>
            <person name="Haerty W."/>
            <person name="Hahn M.W."/>
            <person name="Halligan D.L."/>
            <person name="Halpern A.L."/>
            <person name="Halter G.M."/>
            <person name="Han M.V."/>
            <person name="Heger A."/>
            <person name="Hillier L."/>
            <person name="Hinrichs A.S."/>
            <person name="Holmes I."/>
            <person name="Hoskins R.A."/>
            <person name="Hubisz M.J."/>
            <person name="Hultmark D."/>
            <person name="Huntley M.A."/>
            <person name="Jaffe D.B."/>
            <person name="Jagadeeshan S."/>
            <person name="Jeck W.R."/>
            <person name="Johnson J."/>
            <person name="Jones C.D."/>
            <person name="Jordan W.C."/>
            <person name="Karpen G.H."/>
            <person name="Kataoka E."/>
            <person name="Keightley P.D."/>
            <person name="Kheradpour P."/>
            <person name="Kirkness E.F."/>
            <person name="Koerich L.B."/>
            <person name="Kristiansen K."/>
            <person name="Kudrna D."/>
            <person name="Kulathinal R.J."/>
            <person name="Kumar S."/>
            <person name="Kwok R."/>
            <person name="Lander E."/>
            <person name="Langley C.H."/>
            <person name="Lapoint R."/>
            <person name="Lazzaro B.P."/>
            <person name="Lee S.J."/>
            <person name="Levesque L."/>
            <person name="Li R."/>
            <person name="Lin C.F."/>
            <person name="Lin M.F."/>
            <person name="Lindblad-Toh K."/>
            <person name="Llopart A."/>
            <person name="Long M."/>
            <person name="Low L."/>
            <person name="Lozovsky E."/>
            <person name="Lu J."/>
            <person name="Luo M."/>
            <person name="Machado C.A."/>
            <person name="Makalowski W."/>
            <person name="Marzo M."/>
            <person name="Matsuda M."/>
            <person name="Matzkin L."/>
            <person name="McAllister B."/>
            <person name="McBride C.S."/>
            <person name="McKernan B."/>
            <person name="McKernan K."/>
            <person name="Mendez-Lago M."/>
            <person name="Minx P."/>
            <person name="Mollenhauer M.U."/>
            <person name="Montooth K."/>
            <person name="Mount S.M."/>
            <person name="Mu X."/>
            <person name="Myers E."/>
            <person name="Negre B."/>
            <person name="Newfeld S."/>
            <person name="Nielsen R."/>
            <person name="Noor M.A."/>
            <person name="O'Grady P."/>
            <person name="Pachter L."/>
            <person name="Papaceit M."/>
            <person name="Parisi M.J."/>
            <person name="Parisi M."/>
            <person name="Parts L."/>
            <person name="Pedersen J.S."/>
            <person name="Pesole G."/>
            <person name="Phillippy A.M."/>
            <person name="Ponting C.P."/>
            <person name="Pop M."/>
            <person name="Porcelli D."/>
            <person name="Powell J.R."/>
            <person name="Prohaska S."/>
            <person name="Pruitt K."/>
            <person name="Puig M."/>
            <person name="Quesneville H."/>
            <person name="Ram K.R."/>
            <person name="Rand D."/>
            <person name="Rasmussen M.D."/>
            <person name="Reed L.K."/>
            <person name="Reenan R."/>
            <person name="Reily A."/>
            <person name="Remington K.A."/>
            <person name="Rieger T.T."/>
            <person name="Ritchie M.G."/>
            <person name="Robin C."/>
            <person name="Rogers Y.H."/>
            <person name="Rohde C."/>
            <person name="Rozas J."/>
            <person name="Rubenfield M.J."/>
            <person name="Ruiz A."/>
            <person name="Russo S."/>
            <person name="Salzberg S.L."/>
            <person name="Sanchez-Gracia A."/>
            <person name="Saranga D.J."/>
            <person name="Sato H."/>
            <person name="Schaeffer S.W."/>
            <person name="Schatz M.C."/>
            <person name="Schlenke T."/>
            <person name="Schwartz R."/>
            <person name="Segarra C."/>
            <person name="Singh R.S."/>
            <person name="Sirot L."/>
            <person name="Sirota M."/>
            <person name="Sisneros N.B."/>
            <person name="Smith C.D."/>
            <person name="Smith T.F."/>
            <person name="Spieth J."/>
            <person name="Stage D.E."/>
            <person name="Stark A."/>
            <person name="Stephan W."/>
            <person name="Strausberg R.L."/>
            <person name="Strempel S."/>
            <person name="Sturgill D."/>
            <person name="Sutton G."/>
            <person name="Sutton G.G."/>
            <person name="Tao W."/>
            <person name="Teichmann S."/>
            <person name="Tobari Y.N."/>
            <person name="Tomimura Y."/>
            <person name="Tsolas J.M."/>
            <person name="Valente V.L."/>
            <person name="Venter E."/>
            <person name="Venter J.C."/>
            <person name="Vicario S."/>
            <person name="Vieira F.G."/>
            <person name="Vilella A.J."/>
            <person name="Villasante A."/>
            <person name="Walenz B."/>
            <person name="Wang J."/>
            <person name="Wasserman M."/>
            <person name="Watts T."/>
            <person name="Wilson D."/>
            <person name="Wilson R.K."/>
            <person name="Wing R.A."/>
            <person name="Wolfner M.F."/>
            <person name="Wong A."/>
            <person name="Wong G.K."/>
            <person name="Wu C.I."/>
            <person name="Wu G."/>
            <person name="Yamamoto D."/>
            <person name="Yang H.P."/>
            <person name="Yang S.P."/>
            <person name="Yorke J.A."/>
            <person name="Yoshida K."/>
            <person name="Zdobnov E."/>
            <person name="Zhang P."/>
            <person name="Zhang Y."/>
            <person name="Zimin A.V."/>
            <person name="Baldwin J."/>
            <person name="Abdouelleil A."/>
            <person name="Abdulkadir J."/>
            <person name="Abebe A."/>
            <person name="Abera B."/>
            <person name="Abreu J."/>
            <person name="Acer S.C."/>
            <person name="Aftuck L."/>
            <person name="Alexander A."/>
            <person name="An P."/>
            <person name="Anderson E."/>
            <person name="Anderson S."/>
            <person name="Arachi H."/>
            <person name="Azer M."/>
            <person name="Bachantsang P."/>
            <person name="Barry A."/>
            <person name="Bayul T."/>
            <person name="Berlin A."/>
            <person name="Bessette D."/>
            <person name="Bloom T."/>
            <person name="Blye J."/>
            <person name="Boguslavskiy L."/>
            <person name="Bonnet C."/>
            <person name="Boukhgalter B."/>
            <person name="Bourzgui I."/>
            <person name="Brown A."/>
            <person name="Cahill P."/>
            <person name="Channer S."/>
            <person name="Cheshatsang Y."/>
            <person name="Chuda L."/>
            <person name="Citroen M."/>
            <person name="Collymore A."/>
            <person name="Cooke P."/>
            <person name="Costello M."/>
            <person name="D'Aco K."/>
            <person name="Daza R."/>
            <person name="De Haan G."/>
            <person name="DeGray S."/>
            <person name="DeMaso C."/>
            <person name="Dhargay N."/>
            <person name="Dooley K."/>
            <person name="Dooley E."/>
            <person name="Doricent M."/>
            <person name="Dorje P."/>
            <person name="Dorjee K."/>
            <person name="Dupes A."/>
            <person name="Elong R."/>
            <person name="Falk J."/>
            <person name="Farina A."/>
            <person name="Faro S."/>
            <person name="Ferguson D."/>
            <person name="Fisher S."/>
            <person name="Foley C.D."/>
            <person name="Franke A."/>
            <person name="Friedrich D."/>
            <person name="Gadbois L."/>
            <person name="Gearin G."/>
            <person name="Gearin C.R."/>
            <person name="Giannoukos G."/>
            <person name="Goode T."/>
            <person name="Graham J."/>
            <person name="Grandbois E."/>
            <person name="Grewal S."/>
            <person name="Gyaltsen K."/>
            <person name="Hafez N."/>
            <person name="Hagos B."/>
            <person name="Hall J."/>
            <person name="Henson C."/>
            <person name="Hollinger A."/>
            <person name="Honan T."/>
            <person name="Huard M.D."/>
            <person name="Hughes L."/>
            <person name="Hurhula B."/>
            <person name="Husby M.E."/>
            <person name="Kamat A."/>
            <person name="Kanga B."/>
            <person name="Kashin S."/>
            <person name="Khazanovich D."/>
            <person name="Kisner P."/>
            <person name="Lance K."/>
            <person name="Lara M."/>
            <person name="Lee W."/>
            <person name="Lennon N."/>
            <person name="Letendre F."/>
            <person name="LeVine R."/>
            <person name="Lipovsky A."/>
            <person name="Liu X."/>
            <person name="Liu J."/>
            <person name="Liu S."/>
            <person name="Lokyitsang T."/>
            <person name="Lokyitsang Y."/>
            <person name="Lubonja R."/>
            <person name="Lui A."/>
            <person name="MacDonald P."/>
            <person name="Magnisalis V."/>
            <person name="Maru K."/>
            <person name="Matthews C."/>
            <person name="McCusker W."/>
            <person name="McDonough S."/>
            <person name="Mehta T."/>
            <person name="Meldrim J."/>
            <person name="Meneus L."/>
            <person name="Mihai O."/>
            <person name="Mihalev A."/>
            <person name="Mihova T."/>
            <person name="Mittelman R."/>
            <person name="Mlenga V."/>
            <person name="Montmayeur A."/>
            <person name="Mulrain L."/>
            <person name="Navidi A."/>
            <person name="Naylor J."/>
            <person name="Negash T."/>
            <person name="Nguyen T."/>
            <person name="Nguyen N."/>
            <person name="Nicol R."/>
            <person name="Norbu C."/>
            <person name="Norbu N."/>
            <person name="Novod N."/>
            <person name="O'Neill B."/>
            <person name="Osman S."/>
            <person name="Markiewicz E."/>
            <person name="Oyono O.L."/>
            <person name="Patti C."/>
            <person name="Phunkhang P."/>
            <person name="Pierre F."/>
            <person name="Priest M."/>
            <person name="Raghuraman S."/>
            <person name="Rege F."/>
            <person name="Reyes R."/>
            <person name="Rise C."/>
            <person name="Rogov P."/>
            <person name="Ross K."/>
            <person name="Ryan E."/>
            <person name="Settipalli S."/>
            <person name="Shea T."/>
            <person name="Sherpa N."/>
            <person name="Shi L."/>
            <person name="Shih D."/>
            <person name="Sparrow T."/>
            <person name="Spaulding J."/>
            <person name="Stalker J."/>
            <person name="Stange-Thomann N."/>
            <person name="Stavropoulos S."/>
            <person name="Stone C."/>
            <person name="Strader C."/>
            <person name="Tesfaye S."/>
            <person name="Thomson T."/>
            <person name="Thoulutsang Y."/>
            <person name="Thoulutsang D."/>
            <person name="Topham K."/>
            <person name="Topping I."/>
            <person name="Tsamla T."/>
            <person name="Vassiliev H."/>
            <person name="Vo A."/>
            <person name="Wangchuk T."/>
            <person name="Wangdi T."/>
            <person name="Weiand M."/>
            <person name="Wilkinson J."/>
            <person name="Wilson A."/>
            <person name="Yadav S."/>
            <person name="Young G."/>
            <person name="Yu Q."/>
            <person name="Zembek L."/>
            <person name="Zhong D."/>
            <person name="Zimmer A."/>
            <person name="Zwirko Z."/>
            <person name="Jaffe D.B."/>
            <person name="Alvarez P."/>
            <person name="Brockman W."/>
            <person name="Butler J."/>
            <person name="Chin C."/>
            <person name="Gnerre S."/>
            <person name="Grabherr M."/>
            <person name="Kleber M."/>
            <person name="Mauceli E."/>
            <person name="MacCallum I."/>
        </authorList>
    </citation>
    <scope>NUCLEOTIDE SEQUENCE [LARGE SCALE GENOMIC DNA]</scope>
    <source>
        <strain evidence="3">MSH-3 / Tucson 14011-0111.49</strain>
    </source>
</reference>
<dbReference type="AlphaFoldDB" id="B4IS83"/>
<evidence type="ECO:0000256" key="1">
    <source>
        <dbReference type="SAM" id="MobiDB-lite"/>
    </source>
</evidence>
<name>B4IS83_DROPE</name>
<organism evidence="3">
    <name type="scientific">Drosophila persimilis</name>
    <name type="common">Fruit fly</name>
    <dbReference type="NCBI Taxonomy" id="7234"/>
    <lineage>
        <taxon>Eukaryota</taxon>
        <taxon>Metazoa</taxon>
        <taxon>Ecdysozoa</taxon>
        <taxon>Arthropoda</taxon>
        <taxon>Hexapoda</taxon>
        <taxon>Insecta</taxon>
        <taxon>Pterygota</taxon>
        <taxon>Neoptera</taxon>
        <taxon>Endopterygota</taxon>
        <taxon>Diptera</taxon>
        <taxon>Brachycera</taxon>
        <taxon>Muscomorpha</taxon>
        <taxon>Ephydroidea</taxon>
        <taxon>Drosophilidae</taxon>
        <taxon>Drosophila</taxon>
        <taxon>Sophophora</taxon>
    </lineage>
</organism>
<sequence length="102" mass="11880">MNITKAGIAYRRGIFKNPVCVCWSRNELRKIREKIINENKPGNVRIVSEIIKISRENKKEDDLLEIEHKLRTVDLADRNEVQDEQPDDVVKKGDGMNMDMVD</sequence>
<accession>B4IS83</accession>